<dbReference type="InterPro" id="IPR043502">
    <property type="entry name" value="DNA/RNA_pol_sf"/>
</dbReference>
<dbReference type="InterPro" id="IPR012337">
    <property type="entry name" value="RNaseH-like_sf"/>
</dbReference>
<keyword evidence="2" id="KW-0548">Nucleotidyltransferase</keyword>
<dbReference type="PANTHER" id="PTHR35046:SF26">
    <property type="entry name" value="RNA-DIRECTED DNA POLYMERASE"/>
    <property type="match status" value="1"/>
</dbReference>
<dbReference type="Pfam" id="PF17917">
    <property type="entry name" value="RT_RNaseH"/>
    <property type="match status" value="1"/>
</dbReference>
<keyword evidence="3" id="KW-0540">Nuclease</keyword>
<proteinExistence type="predicted"/>
<sequence length="579" mass="66551">MTEILKSDHFKWTEEAQLSFETLKKHLSTAPTLVLPNFFQAFEVECDASNMGIGAVLTQGGHPVAYFSEKLSETRRKYSTYDKEFYAIVRALQHWNHYLIANEFVLYSDHEALRYLNHQKKLKARHAQWSEFLSSFHYVLKHKAGHNNQVADALSRRHILLQTLNHKVLGFEVIKDLYLQDPYFKPIWEQCHRGNCKQFHLKEGYLFFGNRLCVPDCSLRLALVGESHDGGLAGHFGRDKTISLLSENFFWPTLKKNVGRYVQSCSICKRAKTSSSNAGLYTPLPVPSSPWVDISLDFVVGLPRTQRNKDSIMVVVDRFSKMSHFVACTKTLDATHVADLFFREIVRLHGIPRTITSDRDVKFLSHFWRTLWGKFGTRLQFSSAAHPQTDGQTETVNRSLGNLLRCFVGKNIRQWDLILAQIEFAFNRSVNQATKHSPFEVAYGYNPITPLDLIPNSSPAVFSIDGEQRSREIQHLHQTVQETIAKHNAKCKNQANKHRRKVEFNEGDMVWIHLRKDRFPRGPFAKLKPKADGPFRIIKKFNDNAYQIDLPGDYNISATFNVADLTPHYELDDSPTPGE</sequence>
<evidence type="ECO:0000256" key="3">
    <source>
        <dbReference type="ARBA" id="ARBA00022722"/>
    </source>
</evidence>
<dbReference type="InterPro" id="IPR056924">
    <property type="entry name" value="SH3_Tf2-1"/>
</dbReference>
<dbReference type="GO" id="GO:0003676">
    <property type="term" value="F:nucleic acid binding"/>
    <property type="evidence" value="ECO:0007669"/>
    <property type="project" value="InterPro"/>
</dbReference>
<dbReference type="InterPro" id="IPR041373">
    <property type="entry name" value="RT_RNaseH"/>
</dbReference>
<dbReference type="GO" id="GO:0003964">
    <property type="term" value="F:RNA-directed DNA polymerase activity"/>
    <property type="evidence" value="ECO:0007669"/>
    <property type="project" value="UniProtKB-KW"/>
</dbReference>
<evidence type="ECO:0000259" key="7">
    <source>
        <dbReference type="PROSITE" id="PS50994"/>
    </source>
</evidence>
<dbReference type="InterPro" id="IPR043128">
    <property type="entry name" value="Rev_trsase/Diguanyl_cyclase"/>
</dbReference>
<feature type="domain" description="Integrase catalytic" evidence="7">
    <location>
        <begin position="286"/>
        <end position="446"/>
    </location>
</feature>
<dbReference type="Gene3D" id="3.30.70.270">
    <property type="match status" value="1"/>
</dbReference>
<reference evidence="8 9" key="1">
    <citation type="journal article" date="2016" name="Sci. Rep.">
        <title>The Dendrobium catenatum Lindl. genome sequence provides insights into polysaccharide synthase, floral development and adaptive evolution.</title>
        <authorList>
            <person name="Zhang G.Q."/>
            <person name="Xu Q."/>
            <person name="Bian C."/>
            <person name="Tsai W.C."/>
            <person name="Yeh C.M."/>
            <person name="Liu K.W."/>
            <person name="Yoshida K."/>
            <person name="Zhang L.S."/>
            <person name="Chang S.B."/>
            <person name="Chen F."/>
            <person name="Shi Y."/>
            <person name="Su Y.Y."/>
            <person name="Zhang Y.Q."/>
            <person name="Chen L.J."/>
            <person name="Yin Y."/>
            <person name="Lin M."/>
            <person name="Huang H."/>
            <person name="Deng H."/>
            <person name="Wang Z.W."/>
            <person name="Zhu S.L."/>
            <person name="Zhao X."/>
            <person name="Deng C."/>
            <person name="Niu S.C."/>
            <person name="Huang J."/>
            <person name="Wang M."/>
            <person name="Liu G.H."/>
            <person name="Yang H.J."/>
            <person name="Xiao X.J."/>
            <person name="Hsiao Y.Y."/>
            <person name="Wu W.L."/>
            <person name="Chen Y.Y."/>
            <person name="Mitsuda N."/>
            <person name="Ohme-Takagi M."/>
            <person name="Luo Y.B."/>
            <person name="Van de Peer Y."/>
            <person name="Liu Z.J."/>
        </authorList>
    </citation>
    <scope>NUCLEOTIDE SEQUENCE [LARGE SCALE GENOMIC DNA]</scope>
    <source>
        <tissue evidence="8">The whole plant</tissue>
    </source>
</reference>
<dbReference type="SUPFAM" id="SSF56672">
    <property type="entry name" value="DNA/RNA polymerases"/>
    <property type="match status" value="1"/>
</dbReference>
<dbReference type="FunFam" id="3.10.20.370:FF:000001">
    <property type="entry name" value="Retrovirus-related Pol polyprotein from transposon 17.6-like protein"/>
    <property type="match status" value="1"/>
</dbReference>
<dbReference type="PANTHER" id="PTHR35046">
    <property type="entry name" value="ZINC KNUCKLE (CCHC-TYPE) FAMILY PROTEIN"/>
    <property type="match status" value="1"/>
</dbReference>
<reference evidence="8 9" key="2">
    <citation type="journal article" date="2017" name="Nature">
        <title>The Apostasia genome and the evolution of orchids.</title>
        <authorList>
            <person name="Zhang G.Q."/>
            <person name="Liu K.W."/>
            <person name="Li Z."/>
            <person name="Lohaus R."/>
            <person name="Hsiao Y.Y."/>
            <person name="Niu S.C."/>
            <person name="Wang J.Y."/>
            <person name="Lin Y.C."/>
            <person name="Xu Q."/>
            <person name="Chen L.J."/>
            <person name="Yoshida K."/>
            <person name="Fujiwara S."/>
            <person name="Wang Z.W."/>
            <person name="Zhang Y.Q."/>
            <person name="Mitsuda N."/>
            <person name="Wang M."/>
            <person name="Liu G.H."/>
            <person name="Pecoraro L."/>
            <person name="Huang H.X."/>
            <person name="Xiao X.J."/>
            <person name="Lin M."/>
            <person name="Wu X.Y."/>
            <person name="Wu W.L."/>
            <person name="Chen Y.Y."/>
            <person name="Chang S.B."/>
            <person name="Sakamoto S."/>
            <person name="Ohme-Takagi M."/>
            <person name="Yagi M."/>
            <person name="Zeng S.J."/>
            <person name="Shen C.Y."/>
            <person name="Yeh C.M."/>
            <person name="Luo Y.B."/>
            <person name="Tsai W.C."/>
            <person name="Van de Peer Y."/>
            <person name="Liu Z.J."/>
        </authorList>
    </citation>
    <scope>NUCLEOTIDE SEQUENCE [LARGE SCALE GENOMIC DNA]</scope>
    <source>
        <tissue evidence="8">The whole plant</tissue>
    </source>
</reference>
<dbReference type="Gene3D" id="1.10.340.70">
    <property type="match status" value="1"/>
</dbReference>
<dbReference type="Pfam" id="PF24626">
    <property type="entry name" value="SH3_Tf2-1"/>
    <property type="match status" value="1"/>
</dbReference>
<dbReference type="SUPFAM" id="SSF53098">
    <property type="entry name" value="Ribonuclease H-like"/>
    <property type="match status" value="1"/>
</dbReference>
<evidence type="ECO:0000256" key="1">
    <source>
        <dbReference type="ARBA" id="ARBA00022679"/>
    </source>
</evidence>
<dbReference type="Gene3D" id="3.30.420.10">
    <property type="entry name" value="Ribonuclease H-like superfamily/Ribonuclease H"/>
    <property type="match status" value="2"/>
</dbReference>
<evidence type="ECO:0000256" key="4">
    <source>
        <dbReference type="ARBA" id="ARBA00022759"/>
    </source>
</evidence>
<dbReference type="GO" id="GO:0015074">
    <property type="term" value="P:DNA integration"/>
    <property type="evidence" value="ECO:0007669"/>
    <property type="project" value="InterPro"/>
</dbReference>
<keyword evidence="5" id="KW-0378">Hydrolase</keyword>
<dbReference type="InterPro" id="IPR001584">
    <property type="entry name" value="Integrase_cat-core"/>
</dbReference>
<dbReference type="Proteomes" id="UP000233837">
    <property type="component" value="Unassembled WGS sequence"/>
</dbReference>
<dbReference type="AlphaFoldDB" id="A0A2I0VG92"/>
<dbReference type="Pfam" id="PF17921">
    <property type="entry name" value="Integrase_H2C2"/>
    <property type="match status" value="1"/>
</dbReference>
<evidence type="ECO:0000256" key="2">
    <source>
        <dbReference type="ARBA" id="ARBA00022695"/>
    </source>
</evidence>
<keyword evidence="4" id="KW-0255">Endonuclease</keyword>
<dbReference type="CDD" id="cd09274">
    <property type="entry name" value="RNase_HI_RT_Ty3"/>
    <property type="match status" value="1"/>
</dbReference>
<name>A0A2I0VG92_9ASPA</name>
<dbReference type="PROSITE" id="PS50994">
    <property type="entry name" value="INTEGRASE"/>
    <property type="match status" value="1"/>
</dbReference>
<keyword evidence="6" id="KW-0695">RNA-directed DNA polymerase</keyword>
<dbReference type="GO" id="GO:0004519">
    <property type="term" value="F:endonuclease activity"/>
    <property type="evidence" value="ECO:0007669"/>
    <property type="project" value="UniProtKB-KW"/>
</dbReference>
<keyword evidence="1" id="KW-0808">Transferase</keyword>
<dbReference type="InterPro" id="IPR041588">
    <property type="entry name" value="Integrase_H2C2"/>
</dbReference>
<evidence type="ECO:0000313" key="8">
    <source>
        <dbReference type="EMBL" id="PKU62429.1"/>
    </source>
</evidence>
<dbReference type="InterPro" id="IPR036397">
    <property type="entry name" value="RNaseH_sf"/>
</dbReference>
<dbReference type="GO" id="GO:0016787">
    <property type="term" value="F:hydrolase activity"/>
    <property type="evidence" value="ECO:0007669"/>
    <property type="project" value="UniProtKB-KW"/>
</dbReference>
<gene>
    <name evidence="8" type="ORF">MA16_Dca028387</name>
</gene>
<accession>A0A2I0VG92</accession>
<organism evidence="8 9">
    <name type="scientific">Dendrobium catenatum</name>
    <dbReference type="NCBI Taxonomy" id="906689"/>
    <lineage>
        <taxon>Eukaryota</taxon>
        <taxon>Viridiplantae</taxon>
        <taxon>Streptophyta</taxon>
        <taxon>Embryophyta</taxon>
        <taxon>Tracheophyta</taxon>
        <taxon>Spermatophyta</taxon>
        <taxon>Magnoliopsida</taxon>
        <taxon>Liliopsida</taxon>
        <taxon>Asparagales</taxon>
        <taxon>Orchidaceae</taxon>
        <taxon>Epidendroideae</taxon>
        <taxon>Malaxideae</taxon>
        <taxon>Dendrobiinae</taxon>
        <taxon>Dendrobium</taxon>
    </lineage>
</organism>
<evidence type="ECO:0000256" key="5">
    <source>
        <dbReference type="ARBA" id="ARBA00022801"/>
    </source>
</evidence>
<evidence type="ECO:0000256" key="6">
    <source>
        <dbReference type="ARBA" id="ARBA00022918"/>
    </source>
</evidence>
<evidence type="ECO:0000313" key="9">
    <source>
        <dbReference type="Proteomes" id="UP000233837"/>
    </source>
</evidence>
<protein>
    <recommendedName>
        <fullName evidence="7">Integrase catalytic domain-containing protein</fullName>
    </recommendedName>
</protein>
<dbReference type="EMBL" id="KZ504398">
    <property type="protein sequence ID" value="PKU62429.1"/>
    <property type="molecule type" value="Genomic_DNA"/>
</dbReference>
<keyword evidence="9" id="KW-1185">Reference proteome</keyword>